<dbReference type="EMBL" id="JACHIW010000002">
    <property type="protein sequence ID" value="MBB5158229.1"/>
    <property type="molecule type" value="Genomic_DNA"/>
</dbReference>
<reference evidence="1 2" key="1">
    <citation type="submission" date="2020-08" db="EMBL/GenBank/DDBJ databases">
        <title>Sequencing the genomes of 1000 actinobacteria strains.</title>
        <authorList>
            <person name="Klenk H.-P."/>
        </authorList>
    </citation>
    <scope>NUCLEOTIDE SEQUENCE [LARGE SCALE GENOMIC DNA]</scope>
    <source>
        <strain evidence="1 2">DSM 45584</strain>
    </source>
</reference>
<dbReference type="PANTHER" id="PTHR37418">
    <property type="entry name" value="3-KETO-5-AMINOHEXANOATE CLEAVAGE ENZYME-RELATED"/>
    <property type="match status" value="1"/>
</dbReference>
<dbReference type="PANTHER" id="PTHR37418:SF1">
    <property type="entry name" value="3-KETO-5-AMINOHEXANOATE CLEAVAGE PROTEIN"/>
    <property type="match status" value="1"/>
</dbReference>
<gene>
    <name evidence="1" type="ORF">BJ970_005828</name>
</gene>
<dbReference type="Gene3D" id="3.20.20.70">
    <property type="entry name" value="Aldolase class I"/>
    <property type="match status" value="2"/>
</dbReference>
<dbReference type="AlphaFoldDB" id="A0A840QHT7"/>
<organism evidence="1 2">
    <name type="scientific">Saccharopolyspora phatthalungensis</name>
    <dbReference type="NCBI Taxonomy" id="664693"/>
    <lineage>
        <taxon>Bacteria</taxon>
        <taxon>Bacillati</taxon>
        <taxon>Actinomycetota</taxon>
        <taxon>Actinomycetes</taxon>
        <taxon>Pseudonocardiales</taxon>
        <taxon>Pseudonocardiaceae</taxon>
        <taxon>Saccharopolyspora</taxon>
    </lineage>
</organism>
<dbReference type="Pfam" id="PF05853">
    <property type="entry name" value="BKACE"/>
    <property type="match status" value="2"/>
</dbReference>
<dbReference type="InterPro" id="IPR013785">
    <property type="entry name" value="Aldolase_TIM"/>
</dbReference>
<protein>
    <submittedName>
        <fullName evidence="1">Uncharacterized protein (DUF849 family)</fullName>
    </submittedName>
</protein>
<proteinExistence type="predicted"/>
<dbReference type="Proteomes" id="UP000584374">
    <property type="component" value="Unassembled WGS sequence"/>
</dbReference>
<accession>A0A840QHT7</accession>
<comment type="caution">
    <text evidence="1">The sequence shown here is derived from an EMBL/GenBank/DDBJ whole genome shotgun (WGS) entry which is preliminary data.</text>
</comment>
<name>A0A840QHT7_9PSEU</name>
<evidence type="ECO:0000313" key="1">
    <source>
        <dbReference type="EMBL" id="MBB5158229.1"/>
    </source>
</evidence>
<dbReference type="InterPro" id="IPR008567">
    <property type="entry name" value="BKACE"/>
</dbReference>
<dbReference type="GO" id="GO:0043720">
    <property type="term" value="F:3-keto-5-aminohexanoate cleavage activity"/>
    <property type="evidence" value="ECO:0007669"/>
    <property type="project" value="InterPro"/>
</dbReference>
<evidence type="ECO:0000313" key="2">
    <source>
        <dbReference type="Proteomes" id="UP000584374"/>
    </source>
</evidence>
<dbReference type="RefSeq" id="WP_312864507.1">
    <property type="nucleotide sequence ID" value="NZ_JACHIW010000002.1"/>
</dbReference>
<keyword evidence="2" id="KW-1185">Reference proteome</keyword>
<sequence>MAKLDAGVTDPGDAWHRKMITKRDVSFRALAGSGENRRMLQVCLNGARSPREHFHLPVRPEELAKAAADSVAAGATDIHLHPKAPDGTDSLDPHLVAAALRAVRAAAPAVPVGVTTGAWTAPDPADRIRAIRAWTVLPDHASVNWHEPGADVVAAALLERGVGIEAGIHSGTDGDRQFLLSPHRGRVLRVLAEVTDLTARGAPTTAEALLDRLRPAATPILLHGEAAGAWTVLTVAARRGLATRIGLEDTLRLPDGQVAADNAELVAAATRILAQEAP</sequence>